<evidence type="ECO:0000313" key="4">
    <source>
        <dbReference type="Proteomes" id="UP001243298"/>
    </source>
</evidence>
<feature type="compositionally biased region" description="Basic and acidic residues" evidence="1">
    <location>
        <begin position="123"/>
        <end position="143"/>
    </location>
</feature>
<dbReference type="InterPro" id="IPR018306">
    <property type="entry name" value="Phage_T5_Orf172_DNA-bd"/>
</dbReference>
<accession>A0ABT6IT64</accession>
<evidence type="ECO:0000313" key="3">
    <source>
        <dbReference type="EMBL" id="MDH4905029.1"/>
    </source>
</evidence>
<dbReference type="SMART" id="SM00974">
    <property type="entry name" value="T5orf172"/>
    <property type="match status" value="1"/>
</dbReference>
<name>A0ABT6IT64_9GAMM</name>
<dbReference type="Pfam" id="PF13455">
    <property type="entry name" value="MUG113"/>
    <property type="match status" value="1"/>
</dbReference>
<organism evidence="3 4">
    <name type="scientific">Psychrobacter pocilloporae</name>
    <dbReference type="NCBI Taxonomy" id="1775882"/>
    <lineage>
        <taxon>Bacteria</taxon>
        <taxon>Pseudomonadati</taxon>
        <taxon>Pseudomonadota</taxon>
        <taxon>Gammaproteobacteria</taxon>
        <taxon>Moraxellales</taxon>
        <taxon>Moraxellaceae</taxon>
        <taxon>Psychrobacter</taxon>
    </lineage>
</organism>
<feature type="domain" description="Bacteriophage T5 Orf172 DNA-binding" evidence="2">
    <location>
        <begin position="352"/>
        <end position="446"/>
    </location>
</feature>
<gene>
    <name evidence="3" type="ORF">CUR83_08140</name>
</gene>
<feature type="region of interest" description="Disordered" evidence="1">
    <location>
        <begin position="118"/>
        <end position="159"/>
    </location>
</feature>
<dbReference type="EMBL" id="PGFT01000001">
    <property type="protein sequence ID" value="MDH4905029.1"/>
    <property type="molecule type" value="Genomic_DNA"/>
</dbReference>
<keyword evidence="4" id="KW-1185">Reference proteome</keyword>
<evidence type="ECO:0000256" key="1">
    <source>
        <dbReference type="SAM" id="MobiDB-lite"/>
    </source>
</evidence>
<evidence type="ECO:0000259" key="2">
    <source>
        <dbReference type="SMART" id="SM00974"/>
    </source>
</evidence>
<proteinExistence type="predicted"/>
<dbReference type="RefSeq" id="WP_223334644.1">
    <property type="nucleotide sequence ID" value="NZ_JBMXBU010000015.1"/>
</dbReference>
<reference evidence="3 4" key="1">
    <citation type="submission" date="2017-11" db="EMBL/GenBank/DDBJ databases">
        <title>Whole genome sequencing of Psychrobacter pocilloporae S6-60T(=JCM 31058T=LMG 29157T).</title>
        <authorList>
            <person name="Das S.K."/>
        </authorList>
    </citation>
    <scope>NUCLEOTIDE SEQUENCE [LARGE SCALE GENOMIC DNA]</scope>
    <source>
        <strain evidence="3 4">S6-60</strain>
    </source>
</reference>
<protein>
    <recommendedName>
        <fullName evidence="2">Bacteriophage T5 Orf172 DNA-binding domain-containing protein</fullName>
    </recommendedName>
</protein>
<dbReference type="Proteomes" id="UP001243298">
    <property type="component" value="Unassembled WGS sequence"/>
</dbReference>
<sequence>MSETKKPSEKPIVMIKLDEIYQSREYKTLDDIFINDSTGLLDDIKPTTKSADTNSVLAQQFDTINLFIDQQGHVPSSSANDINEKIQARLLATIQTNHANSQELLALDKHGLLTAQSTASTLSDDKPTLSDKSVSNKENKEDGSENAISASTKEAEPVTEAVSELPVINSLDDIFNSDDLGLFDNIHSEILVNDHQSNTRASYDQYNDEDIASRFECKDFYKFEATFERISKAIQTGAFTKTNFSSVKDINIGSVFVLNGMLCYVANIYKAEARKNTRSQERLRLIFSNGTESNMLTHSLATAQYKYENSYQLLITDPDWMDDELAKNFGDERQLTGVIYVAKLAETPSDLAHYKHLHKIGFSTLTGEARTKHSIRDTAFLQQPVDIIAEWQVYDANARSVERVLHAFFYDQRVKVSSKAADNNLYKATEWFNVPLDEIEKAINLVIAGDIKNYRMDGAAGKVVMK</sequence>
<comment type="caution">
    <text evidence="3">The sequence shown here is derived from an EMBL/GenBank/DDBJ whole genome shotgun (WGS) entry which is preliminary data.</text>
</comment>